<name>A0A7C4RRQ5_9BACT</name>
<sequence length="166" mass="18588">MRMQQLVRFQLAMVCMLSMWAFLPACGGKSSSVASPQVTVSKIKVEDINLFEAVVRVEMRIINVNDDPVDFKGLNCELHVDNTRLATGVSNLPIHIPSRQTAVIPITVYSSVEDMTRVIRDIRSKDKVTYEMNGKLYMDGGLFKPDSLAFQSKGEISLEGLKAFRM</sequence>
<evidence type="ECO:0000313" key="3">
    <source>
        <dbReference type="EMBL" id="HGU32914.1"/>
    </source>
</evidence>
<dbReference type="SUPFAM" id="SSF117070">
    <property type="entry name" value="LEA14-like"/>
    <property type="match status" value="1"/>
</dbReference>
<protein>
    <recommendedName>
        <fullName evidence="2">Water stress and hypersensitive response domain-containing protein</fullName>
    </recommendedName>
</protein>
<comment type="caution">
    <text evidence="3">The sequence shown here is derived from an EMBL/GenBank/DDBJ whole genome shotgun (WGS) entry which is preliminary data.</text>
</comment>
<feature type="domain" description="Water stress and hypersensitive response" evidence="2">
    <location>
        <begin position="38"/>
        <end position="155"/>
    </location>
</feature>
<evidence type="ECO:0000256" key="1">
    <source>
        <dbReference type="SAM" id="SignalP"/>
    </source>
</evidence>
<feature type="signal peptide" evidence="1">
    <location>
        <begin position="1"/>
        <end position="27"/>
    </location>
</feature>
<keyword evidence="1" id="KW-0732">Signal</keyword>
<dbReference type="GO" id="GO:0009269">
    <property type="term" value="P:response to desiccation"/>
    <property type="evidence" value="ECO:0007669"/>
    <property type="project" value="InterPro"/>
</dbReference>
<dbReference type="SMART" id="SM00769">
    <property type="entry name" value="WHy"/>
    <property type="match status" value="1"/>
</dbReference>
<dbReference type="Pfam" id="PF03168">
    <property type="entry name" value="LEA_2"/>
    <property type="match status" value="1"/>
</dbReference>
<proteinExistence type="predicted"/>
<accession>A0A7C4RRQ5</accession>
<dbReference type="EMBL" id="DSUH01000203">
    <property type="protein sequence ID" value="HGU32914.1"/>
    <property type="molecule type" value="Genomic_DNA"/>
</dbReference>
<evidence type="ECO:0000259" key="2">
    <source>
        <dbReference type="SMART" id="SM00769"/>
    </source>
</evidence>
<reference evidence="3" key="1">
    <citation type="journal article" date="2020" name="mSystems">
        <title>Genome- and Community-Level Interaction Insights into Carbon Utilization and Element Cycling Functions of Hydrothermarchaeota in Hydrothermal Sediment.</title>
        <authorList>
            <person name="Zhou Z."/>
            <person name="Liu Y."/>
            <person name="Xu W."/>
            <person name="Pan J."/>
            <person name="Luo Z.H."/>
            <person name="Li M."/>
        </authorList>
    </citation>
    <scope>NUCLEOTIDE SEQUENCE [LARGE SCALE GENOMIC DNA]</scope>
    <source>
        <strain evidence="3">SpSt-477</strain>
    </source>
</reference>
<dbReference type="InterPro" id="IPR013990">
    <property type="entry name" value="WHy-dom"/>
</dbReference>
<dbReference type="InterPro" id="IPR004864">
    <property type="entry name" value="LEA_2"/>
</dbReference>
<dbReference type="Gene3D" id="2.60.40.1820">
    <property type="match status" value="1"/>
</dbReference>
<feature type="chain" id="PRO_5027950902" description="Water stress and hypersensitive response domain-containing protein" evidence="1">
    <location>
        <begin position="28"/>
        <end position="166"/>
    </location>
</feature>
<organism evidence="3">
    <name type="scientific">Desulfatirhabdium butyrativorans</name>
    <dbReference type="NCBI Taxonomy" id="340467"/>
    <lineage>
        <taxon>Bacteria</taxon>
        <taxon>Pseudomonadati</taxon>
        <taxon>Thermodesulfobacteriota</taxon>
        <taxon>Desulfobacteria</taxon>
        <taxon>Desulfobacterales</taxon>
        <taxon>Desulfatirhabdiaceae</taxon>
        <taxon>Desulfatirhabdium</taxon>
    </lineage>
</organism>
<gene>
    <name evidence="3" type="ORF">ENS29_08660</name>
</gene>
<dbReference type="AlphaFoldDB" id="A0A7C4RRQ5"/>